<comment type="caution">
    <text evidence="1">The sequence shown here is derived from an EMBL/GenBank/DDBJ whole genome shotgun (WGS) entry which is preliminary data.</text>
</comment>
<protein>
    <submittedName>
        <fullName evidence="1">Uncharacterized protein</fullName>
    </submittedName>
</protein>
<sequence>MTIKEQIEVKRRTLQTMLLSSPGFNPEKYLKEIADLEELLISQSNLRQ</sequence>
<organism evidence="1">
    <name type="scientific">marine sediment metagenome</name>
    <dbReference type="NCBI Taxonomy" id="412755"/>
    <lineage>
        <taxon>unclassified sequences</taxon>
        <taxon>metagenomes</taxon>
        <taxon>ecological metagenomes</taxon>
    </lineage>
</organism>
<proteinExistence type="predicted"/>
<accession>X0UJ27</accession>
<dbReference type="EMBL" id="BARS01015257">
    <property type="protein sequence ID" value="GAF88470.1"/>
    <property type="molecule type" value="Genomic_DNA"/>
</dbReference>
<evidence type="ECO:0000313" key="1">
    <source>
        <dbReference type="EMBL" id="GAF88470.1"/>
    </source>
</evidence>
<dbReference type="AlphaFoldDB" id="X0UJ27"/>
<gene>
    <name evidence="1" type="ORF">S01H1_25287</name>
</gene>
<name>X0UJ27_9ZZZZ</name>
<reference evidence="1" key="1">
    <citation type="journal article" date="2014" name="Front. Microbiol.">
        <title>High frequency of phylogenetically diverse reductive dehalogenase-homologous genes in deep subseafloor sedimentary metagenomes.</title>
        <authorList>
            <person name="Kawai M."/>
            <person name="Futagami T."/>
            <person name="Toyoda A."/>
            <person name="Takaki Y."/>
            <person name="Nishi S."/>
            <person name="Hori S."/>
            <person name="Arai W."/>
            <person name="Tsubouchi T."/>
            <person name="Morono Y."/>
            <person name="Uchiyama I."/>
            <person name="Ito T."/>
            <person name="Fujiyama A."/>
            <person name="Inagaki F."/>
            <person name="Takami H."/>
        </authorList>
    </citation>
    <scope>NUCLEOTIDE SEQUENCE</scope>
    <source>
        <strain evidence="1">Expedition CK06-06</strain>
    </source>
</reference>